<evidence type="ECO:0000313" key="4">
    <source>
        <dbReference type="EMBL" id="RDH16791.1"/>
    </source>
</evidence>
<feature type="domain" description="Rhodanese" evidence="3">
    <location>
        <begin position="41"/>
        <end position="135"/>
    </location>
</feature>
<accession>A0A370BUK5</accession>
<dbReference type="AlphaFoldDB" id="A0A370BUK5"/>
<proteinExistence type="predicted"/>
<dbReference type="InterPro" id="IPR045078">
    <property type="entry name" value="TST/MPST-like"/>
</dbReference>
<evidence type="ECO:0000313" key="5">
    <source>
        <dbReference type="Proteomes" id="UP000253845"/>
    </source>
</evidence>
<dbReference type="GO" id="GO:0005739">
    <property type="term" value="C:mitochondrion"/>
    <property type="evidence" value="ECO:0007669"/>
    <property type="project" value="TreeGrafter"/>
</dbReference>
<evidence type="ECO:0000256" key="2">
    <source>
        <dbReference type="ARBA" id="ARBA00022737"/>
    </source>
</evidence>
<gene>
    <name evidence="4" type="ORF">M747DRAFT_266115</name>
</gene>
<dbReference type="InterPro" id="IPR036873">
    <property type="entry name" value="Rhodanese-like_dom_sf"/>
</dbReference>
<dbReference type="SMART" id="SM00450">
    <property type="entry name" value="RHOD"/>
    <property type="match status" value="2"/>
</dbReference>
<protein>
    <submittedName>
        <fullName evidence="4">Thiosulfate sulfurtransferase</fullName>
    </submittedName>
</protein>
<dbReference type="Pfam" id="PF00581">
    <property type="entry name" value="Rhodanese"/>
    <property type="match status" value="1"/>
</dbReference>
<keyword evidence="2" id="KW-0677">Repeat</keyword>
<evidence type="ECO:0000259" key="3">
    <source>
        <dbReference type="PROSITE" id="PS50206"/>
    </source>
</evidence>
<evidence type="ECO:0000256" key="1">
    <source>
        <dbReference type="ARBA" id="ARBA00022679"/>
    </source>
</evidence>
<dbReference type="SUPFAM" id="SSF52821">
    <property type="entry name" value="Rhodanese/Cell cycle control phosphatase"/>
    <property type="match status" value="2"/>
</dbReference>
<keyword evidence="1 4" id="KW-0808">Transferase</keyword>
<dbReference type="PANTHER" id="PTHR11364:SF27">
    <property type="entry name" value="SULFURTRANSFERASE"/>
    <property type="match status" value="1"/>
</dbReference>
<dbReference type="Proteomes" id="UP000253845">
    <property type="component" value="Unassembled WGS sequence"/>
</dbReference>
<dbReference type="PROSITE" id="PS50206">
    <property type="entry name" value="RHODANESE_3"/>
    <property type="match status" value="2"/>
</dbReference>
<dbReference type="Gene3D" id="3.40.250.10">
    <property type="entry name" value="Rhodanese-like domain"/>
    <property type="match status" value="2"/>
</dbReference>
<dbReference type="GO" id="GO:0004792">
    <property type="term" value="F:thiosulfate-cyanide sulfurtransferase activity"/>
    <property type="evidence" value="ECO:0007669"/>
    <property type="project" value="TreeGrafter"/>
</dbReference>
<dbReference type="VEuPathDB" id="FungiDB:M747DRAFT_266115"/>
<reference evidence="4 5" key="1">
    <citation type="submission" date="2018-07" db="EMBL/GenBank/DDBJ databases">
        <title>Section-level genome sequencing of Aspergillus section Nigri to investigate inter- and intra-species variation.</title>
        <authorList>
            <consortium name="DOE Joint Genome Institute"/>
            <person name="Vesth T.C."/>
            <person name="Nybo J.L."/>
            <person name="Theobald S."/>
            <person name="Frisvad J.C."/>
            <person name="Larsen T.O."/>
            <person name="Nielsen K.F."/>
            <person name="Hoof J.B."/>
            <person name="Brandl J."/>
            <person name="Salamov A."/>
            <person name="Riley R."/>
            <person name="Gladden J.M."/>
            <person name="Phatale P."/>
            <person name="Nielsen M.T."/>
            <person name="Lyhne E.K."/>
            <person name="Kogle M.E."/>
            <person name="Strasser K."/>
            <person name="McDonnell E."/>
            <person name="Barry K."/>
            <person name="Clum A."/>
            <person name="Chen C."/>
            <person name="Nolan M."/>
            <person name="Sandor L."/>
            <person name="Kuo A."/>
            <person name="Lipzen A."/>
            <person name="Hainaut M."/>
            <person name="Drula E."/>
            <person name="Tsang A."/>
            <person name="Magnuson J.K."/>
            <person name="Henrissat B."/>
            <person name="Wiebenga A."/>
            <person name="Simmons B.A."/>
            <person name="Makela M.R."/>
            <person name="De vries R.P."/>
            <person name="Grigoriev I.V."/>
            <person name="Mortensen U.H."/>
            <person name="Baker S.E."/>
            <person name="Andersen M.R."/>
        </authorList>
    </citation>
    <scope>NUCLEOTIDE SEQUENCE [LARGE SCALE GENOMIC DNA]</scope>
    <source>
        <strain evidence="4 5">ATCC 13496</strain>
    </source>
</reference>
<dbReference type="EMBL" id="KZ851936">
    <property type="protein sequence ID" value="RDH16791.1"/>
    <property type="molecule type" value="Genomic_DNA"/>
</dbReference>
<name>A0A370BUK5_ASPNG</name>
<dbReference type="PANTHER" id="PTHR11364">
    <property type="entry name" value="THIOSULFATE SULFERTANSFERASE"/>
    <property type="match status" value="1"/>
</dbReference>
<organism evidence="4 5">
    <name type="scientific">Aspergillus niger ATCC 13496</name>
    <dbReference type="NCBI Taxonomy" id="1353008"/>
    <lineage>
        <taxon>Eukaryota</taxon>
        <taxon>Fungi</taxon>
        <taxon>Dikarya</taxon>
        <taxon>Ascomycota</taxon>
        <taxon>Pezizomycotina</taxon>
        <taxon>Eurotiomycetes</taxon>
        <taxon>Eurotiomycetidae</taxon>
        <taxon>Eurotiales</taxon>
        <taxon>Aspergillaceae</taxon>
        <taxon>Aspergillus</taxon>
        <taxon>Aspergillus subgen. Circumdati</taxon>
    </lineage>
</organism>
<sequence length="299" mass="32687">MGPISSLLVSPAELHHLLKAASTAFRIVPVAAGNHSTLPSFESRHVPNSVFFNMDAVKDTNSPYPMMLPSSAQFATYMAERGIRRDDVLVIYDTFETGLRLSPRVAWTCQHFGHKNVHVLNNFANYVKEGFPVASGQMRTPVSSTTSEMDEATSIDPDPEADNVITFEHLRCMVKDPSQKGKFQIIDARPNDLFSGRAAANGASASVRLGHMPSAINVPFDSVLGLDKTFLPPAELRDQFVKWRGREDVPAVLTCNSGVTAAVVDLALRVAGLNVKTSLYDGSWSEWADRVDEDGLIVI</sequence>
<feature type="domain" description="Rhodanese" evidence="3">
    <location>
        <begin position="179"/>
        <end position="296"/>
    </location>
</feature>
<dbReference type="CDD" id="cd01449">
    <property type="entry name" value="TST_Repeat_2"/>
    <property type="match status" value="1"/>
</dbReference>
<dbReference type="InterPro" id="IPR001763">
    <property type="entry name" value="Rhodanese-like_dom"/>
</dbReference>
<dbReference type="CDD" id="cd01448">
    <property type="entry name" value="TST_Repeat_1"/>
    <property type="match status" value="1"/>
</dbReference>